<dbReference type="SUPFAM" id="SSF81321">
    <property type="entry name" value="Family A G protein-coupled receptor-like"/>
    <property type="match status" value="1"/>
</dbReference>
<feature type="transmembrane region" description="Helical" evidence="10">
    <location>
        <begin position="171"/>
        <end position="190"/>
    </location>
</feature>
<keyword evidence="4 10" id="KW-1133">Transmembrane helix</keyword>
<evidence type="ECO:0000256" key="2">
    <source>
        <dbReference type="ARBA" id="ARBA00022475"/>
    </source>
</evidence>
<dbReference type="InterPro" id="IPR017452">
    <property type="entry name" value="GPCR_Rhodpsn_7TM"/>
</dbReference>
<dbReference type="PRINTS" id="PR00237">
    <property type="entry name" value="GPCRRHODOPSN"/>
</dbReference>
<evidence type="ECO:0000256" key="6">
    <source>
        <dbReference type="ARBA" id="ARBA00023136"/>
    </source>
</evidence>
<evidence type="ECO:0000256" key="9">
    <source>
        <dbReference type="ARBA" id="ARBA00023224"/>
    </source>
</evidence>
<feature type="transmembrane region" description="Helical" evidence="10">
    <location>
        <begin position="210"/>
        <end position="230"/>
    </location>
</feature>
<sequence>MFMNVSSSECVTWLTLGVTESAVVIAGNLISIIVFMKNNHLRKRSLYLVMNLTVADMLAGGIFSAQKFFTVGSHCKFSKFNLGSYGRAVPLYFAIYFLIYLFPLTSLTNIAMISLQQAHATFCPFKHRLIKKWVYGVAIVFVWVLAATLSATLVSLTFFTKPRSHYFYLWQSYNCLCLLVICGSYTSIVVKFCCGARPPHHGAARRQRKLTVTLFIMTVVSLLMWLPYVVTTFVKFTTNSFKSISYQKQLRLNLALIVLFNANSLVNPILYAIRMPDFRRALLSLFRRQQNQMIGHDILLHRFHCKFSKFNLGSYGKAVPLYFAIYFLIYLFPLTSLTNIAMISLQQAHATFCPFKHRVIKKWVYGVAIAFVWVLAATVSATLVSLTFFTKPRSHYFYL</sequence>
<evidence type="ECO:0000256" key="10">
    <source>
        <dbReference type="SAM" id="Phobius"/>
    </source>
</evidence>
<feature type="transmembrane region" description="Helical" evidence="10">
    <location>
        <begin position="47"/>
        <end position="69"/>
    </location>
</feature>
<evidence type="ECO:0000256" key="3">
    <source>
        <dbReference type="ARBA" id="ARBA00022692"/>
    </source>
</evidence>
<feature type="transmembrane region" description="Helical" evidence="10">
    <location>
        <begin position="133"/>
        <end position="159"/>
    </location>
</feature>
<evidence type="ECO:0000256" key="5">
    <source>
        <dbReference type="ARBA" id="ARBA00023040"/>
    </source>
</evidence>
<dbReference type="Pfam" id="PF00001">
    <property type="entry name" value="7tm_1"/>
    <property type="match status" value="1"/>
</dbReference>
<evidence type="ECO:0000259" key="11">
    <source>
        <dbReference type="PROSITE" id="PS50262"/>
    </source>
</evidence>
<name>A0ABN8SR64_9CNID</name>
<proteinExistence type="predicted"/>
<evidence type="ECO:0000256" key="8">
    <source>
        <dbReference type="ARBA" id="ARBA00023180"/>
    </source>
</evidence>
<protein>
    <recommendedName>
        <fullName evidence="11">G-protein coupled receptors family 1 profile domain-containing protein</fullName>
    </recommendedName>
</protein>
<evidence type="ECO:0000313" key="13">
    <source>
        <dbReference type="Proteomes" id="UP001159427"/>
    </source>
</evidence>
<evidence type="ECO:0000256" key="1">
    <source>
        <dbReference type="ARBA" id="ARBA00004651"/>
    </source>
</evidence>
<keyword evidence="6 10" id="KW-0472">Membrane</keyword>
<evidence type="ECO:0000256" key="4">
    <source>
        <dbReference type="ARBA" id="ARBA00022989"/>
    </source>
</evidence>
<feature type="transmembrane region" description="Helical" evidence="10">
    <location>
        <begin position="12"/>
        <end position="35"/>
    </location>
</feature>
<keyword evidence="13" id="KW-1185">Reference proteome</keyword>
<feature type="transmembrane region" description="Helical" evidence="10">
    <location>
        <begin position="363"/>
        <end position="389"/>
    </location>
</feature>
<feature type="transmembrane region" description="Helical" evidence="10">
    <location>
        <begin position="319"/>
        <end position="343"/>
    </location>
</feature>
<keyword evidence="9" id="KW-0807">Transducer</keyword>
<dbReference type="PROSITE" id="PS50262">
    <property type="entry name" value="G_PROTEIN_RECEP_F1_2"/>
    <property type="match status" value="1"/>
</dbReference>
<dbReference type="Gene3D" id="1.20.1070.10">
    <property type="entry name" value="Rhodopsin 7-helix transmembrane proteins"/>
    <property type="match status" value="2"/>
</dbReference>
<keyword evidence="5" id="KW-0297">G-protein coupled receptor</keyword>
<comment type="subcellular location">
    <subcellularLocation>
        <location evidence="1">Cell membrane</location>
        <topology evidence="1">Multi-pass membrane protein</topology>
    </subcellularLocation>
</comment>
<evidence type="ECO:0000313" key="12">
    <source>
        <dbReference type="EMBL" id="CAH3192464.1"/>
    </source>
</evidence>
<keyword evidence="7" id="KW-0675">Receptor</keyword>
<feature type="domain" description="G-protein coupled receptors family 1 profile" evidence="11">
    <location>
        <begin position="27"/>
        <end position="271"/>
    </location>
</feature>
<dbReference type="Proteomes" id="UP001159427">
    <property type="component" value="Unassembled WGS sequence"/>
</dbReference>
<organism evidence="12 13">
    <name type="scientific">Porites evermanni</name>
    <dbReference type="NCBI Taxonomy" id="104178"/>
    <lineage>
        <taxon>Eukaryota</taxon>
        <taxon>Metazoa</taxon>
        <taxon>Cnidaria</taxon>
        <taxon>Anthozoa</taxon>
        <taxon>Hexacorallia</taxon>
        <taxon>Scleractinia</taxon>
        <taxon>Fungiina</taxon>
        <taxon>Poritidae</taxon>
        <taxon>Porites</taxon>
    </lineage>
</organism>
<accession>A0ABN8SR64</accession>
<evidence type="ECO:0000256" key="7">
    <source>
        <dbReference type="ARBA" id="ARBA00023170"/>
    </source>
</evidence>
<keyword evidence="3 10" id="KW-0812">Transmembrane</keyword>
<dbReference type="InterPro" id="IPR000276">
    <property type="entry name" value="GPCR_Rhodpsn"/>
</dbReference>
<gene>
    <name evidence="12" type="ORF">PEVE_00023921</name>
</gene>
<keyword evidence="2" id="KW-1003">Cell membrane</keyword>
<comment type="caution">
    <text evidence="12">The sequence shown here is derived from an EMBL/GenBank/DDBJ whole genome shotgun (WGS) entry which is preliminary data.</text>
</comment>
<dbReference type="EMBL" id="CALNXI010003188">
    <property type="protein sequence ID" value="CAH3192464.1"/>
    <property type="molecule type" value="Genomic_DNA"/>
</dbReference>
<keyword evidence="8" id="KW-0325">Glycoprotein</keyword>
<dbReference type="PANTHER" id="PTHR24246">
    <property type="entry name" value="OLFACTORY RECEPTOR AND ADENOSINE RECEPTOR"/>
    <property type="match status" value="1"/>
</dbReference>
<feature type="transmembrane region" description="Helical" evidence="10">
    <location>
        <begin position="89"/>
        <end position="112"/>
    </location>
</feature>
<feature type="transmembrane region" description="Helical" evidence="10">
    <location>
        <begin position="250"/>
        <end position="273"/>
    </location>
</feature>
<dbReference type="PANTHER" id="PTHR24246:SF27">
    <property type="entry name" value="ADENOSINE RECEPTOR, ISOFORM A"/>
    <property type="match status" value="1"/>
</dbReference>
<reference evidence="12 13" key="1">
    <citation type="submission" date="2022-05" db="EMBL/GenBank/DDBJ databases">
        <authorList>
            <consortium name="Genoscope - CEA"/>
            <person name="William W."/>
        </authorList>
    </citation>
    <scope>NUCLEOTIDE SEQUENCE [LARGE SCALE GENOMIC DNA]</scope>
</reference>
<dbReference type="CDD" id="cd00637">
    <property type="entry name" value="7tm_classA_rhodopsin-like"/>
    <property type="match status" value="1"/>
</dbReference>